<dbReference type="GO" id="GO:0016787">
    <property type="term" value="F:hydrolase activity"/>
    <property type="evidence" value="ECO:0007669"/>
    <property type="project" value="UniProtKB-KW"/>
</dbReference>
<dbReference type="InterPro" id="IPR029058">
    <property type="entry name" value="AB_hydrolase_fold"/>
</dbReference>
<dbReference type="SUPFAM" id="SSF53474">
    <property type="entry name" value="alpha/beta-Hydrolases"/>
    <property type="match status" value="1"/>
</dbReference>
<evidence type="ECO:0000313" key="6">
    <source>
        <dbReference type="Proteomes" id="UP000241818"/>
    </source>
</evidence>
<sequence>MLVTIPEKGALQGAIIVDSATGRPKCHRFSRVPYALPPTGARRWKRPEALPRSFSYGSAQNPTQYNKPCSPCPQLPKFGVKSSSDEDCLQLNIYVPLGNPPDGGWPVFFHMHGGFLQFGSNNSEDPSDLLIETDAKCIIVSPGYRLGVFGFLSSNELSKGLGLGANFGFWDQRLALEWTYENITFFGGNKENITVGGLSAGAYATFHQLAYDIGPNSKKQIIRRVFLWSNGCGVEPKRVSEAQQQFDELISVLGIPYSWSDSQKIEALRRKSSDELIQAVGKLKQKFFRPVLDGEFMSEDLFQRIYSGAFGKRMMELGIQTMIGDLTQEFHLYKMIYPPSSYESLVDRLSWDYPRDIAVAISSPYRNSSLSRDEWKDTFGRLYADMQIHSTLRGFIQSIAKHVPLSHIHRYRIDWRTKSIDKRLPPQVGATHGTDMPIWFFGNGDTLTPSEKELIRTWLEPVTAFLKGEVVVWGTQSLTEVRYLTADGRIEIKQDEVWESKTPLWNLTKRVTQNRASTHRPEIFE</sequence>
<dbReference type="InterPro" id="IPR002018">
    <property type="entry name" value="CarbesteraseB"/>
</dbReference>
<evidence type="ECO:0000256" key="3">
    <source>
        <dbReference type="RuleBase" id="RU361235"/>
    </source>
</evidence>
<keyword evidence="6" id="KW-1185">Reference proteome</keyword>
<dbReference type="Proteomes" id="UP000241818">
    <property type="component" value="Unassembled WGS sequence"/>
</dbReference>
<evidence type="ECO:0000259" key="4">
    <source>
        <dbReference type="Pfam" id="PF00135"/>
    </source>
</evidence>
<name>A0A2T3AZ04_AMORE</name>
<reference evidence="5 6" key="1">
    <citation type="journal article" date="2018" name="New Phytol.">
        <title>Comparative genomics and transcriptomics depict ericoid mycorrhizal fungi as versatile saprotrophs and plant mutualists.</title>
        <authorList>
            <person name="Martino E."/>
            <person name="Morin E."/>
            <person name="Grelet G.A."/>
            <person name="Kuo A."/>
            <person name="Kohler A."/>
            <person name="Daghino S."/>
            <person name="Barry K.W."/>
            <person name="Cichocki N."/>
            <person name="Clum A."/>
            <person name="Dockter R.B."/>
            <person name="Hainaut M."/>
            <person name="Kuo R.C."/>
            <person name="LaButti K."/>
            <person name="Lindahl B.D."/>
            <person name="Lindquist E.A."/>
            <person name="Lipzen A."/>
            <person name="Khouja H.R."/>
            <person name="Magnuson J."/>
            <person name="Murat C."/>
            <person name="Ohm R.A."/>
            <person name="Singer S.W."/>
            <person name="Spatafora J.W."/>
            <person name="Wang M."/>
            <person name="Veneault-Fourrey C."/>
            <person name="Henrissat B."/>
            <person name="Grigoriev I.V."/>
            <person name="Martin F.M."/>
            <person name="Perotto S."/>
        </authorList>
    </citation>
    <scope>NUCLEOTIDE SEQUENCE [LARGE SCALE GENOMIC DNA]</scope>
    <source>
        <strain evidence="5 6">ATCC 22711</strain>
    </source>
</reference>
<dbReference type="PANTHER" id="PTHR43142">
    <property type="entry name" value="CARBOXYLIC ESTER HYDROLASE"/>
    <property type="match status" value="1"/>
</dbReference>
<dbReference type="AlphaFoldDB" id="A0A2T3AZ04"/>
<dbReference type="EC" id="3.1.1.-" evidence="3"/>
<dbReference type="STRING" id="857342.A0A2T3AZ04"/>
<dbReference type="Pfam" id="PF00135">
    <property type="entry name" value="COesterase"/>
    <property type="match status" value="1"/>
</dbReference>
<dbReference type="Gene3D" id="3.40.50.1820">
    <property type="entry name" value="alpha/beta hydrolase"/>
    <property type="match status" value="1"/>
</dbReference>
<dbReference type="OrthoDB" id="6846267at2759"/>
<dbReference type="GeneID" id="36577394"/>
<dbReference type="PANTHER" id="PTHR43142:SF8">
    <property type="entry name" value="CARBOXYLIC ESTER HYDROLASE"/>
    <property type="match status" value="1"/>
</dbReference>
<evidence type="ECO:0000256" key="1">
    <source>
        <dbReference type="ARBA" id="ARBA00005964"/>
    </source>
</evidence>
<accession>A0A2T3AZ04</accession>
<proteinExistence type="inferred from homology"/>
<dbReference type="RefSeq" id="XP_024719879.1">
    <property type="nucleotide sequence ID" value="XM_024869313.1"/>
</dbReference>
<keyword evidence="2 3" id="KW-0378">Hydrolase</keyword>
<protein>
    <recommendedName>
        <fullName evidence="3">Carboxylic ester hydrolase</fullName>
        <ecNumber evidence="3">3.1.1.-</ecNumber>
    </recommendedName>
</protein>
<organism evidence="5 6">
    <name type="scientific">Amorphotheca resinae ATCC 22711</name>
    <dbReference type="NCBI Taxonomy" id="857342"/>
    <lineage>
        <taxon>Eukaryota</taxon>
        <taxon>Fungi</taxon>
        <taxon>Dikarya</taxon>
        <taxon>Ascomycota</taxon>
        <taxon>Pezizomycotina</taxon>
        <taxon>Leotiomycetes</taxon>
        <taxon>Helotiales</taxon>
        <taxon>Amorphothecaceae</taxon>
        <taxon>Amorphotheca</taxon>
    </lineage>
</organism>
<gene>
    <name evidence="5" type="ORF">M430DRAFT_67862</name>
</gene>
<dbReference type="InParanoid" id="A0A2T3AZ04"/>
<comment type="similarity">
    <text evidence="1 3">Belongs to the type-B carboxylesterase/lipase family.</text>
</comment>
<dbReference type="EMBL" id="KZ679013">
    <property type="protein sequence ID" value="PSS15280.1"/>
    <property type="molecule type" value="Genomic_DNA"/>
</dbReference>
<feature type="domain" description="Carboxylesterase type B" evidence="4">
    <location>
        <begin position="3"/>
        <end position="467"/>
    </location>
</feature>
<evidence type="ECO:0000313" key="5">
    <source>
        <dbReference type="EMBL" id="PSS15280.1"/>
    </source>
</evidence>
<evidence type="ECO:0000256" key="2">
    <source>
        <dbReference type="ARBA" id="ARBA00022801"/>
    </source>
</evidence>
<dbReference type="InterPro" id="IPR019826">
    <property type="entry name" value="Carboxylesterase_B_AS"/>
</dbReference>
<dbReference type="PROSITE" id="PS00122">
    <property type="entry name" value="CARBOXYLESTERASE_B_1"/>
    <property type="match status" value="1"/>
</dbReference>